<keyword evidence="2" id="KW-1185">Reference proteome</keyword>
<comment type="caution">
    <text evidence="1">The sequence shown here is derived from an EMBL/GenBank/DDBJ whole genome shotgun (WGS) entry which is preliminary data.</text>
</comment>
<evidence type="ECO:0000313" key="2">
    <source>
        <dbReference type="Proteomes" id="UP000540506"/>
    </source>
</evidence>
<evidence type="ECO:0000313" key="1">
    <source>
        <dbReference type="EMBL" id="MBB4928703.1"/>
    </source>
</evidence>
<dbReference type="EMBL" id="JACHJV010000003">
    <property type="protein sequence ID" value="MBB4928703.1"/>
    <property type="molecule type" value="Genomic_DNA"/>
</dbReference>
<name>A0A7W7RBL4_KITKI</name>
<proteinExistence type="predicted"/>
<dbReference type="Proteomes" id="UP000540506">
    <property type="component" value="Unassembled WGS sequence"/>
</dbReference>
<dbReference type="RefSeq" id="WP_184946233.1">
    <property type="nucleotide sequence ID" value="NZ_JACHJV010000003.1"/>
</dbReference>
<sequence length="114" mass="12375">MDIVLISLERRHRRAEVEPAAELAEVIDTLWAHAVPADRLEHAGGRADAERLDLVLYLRTPTTDPDAALGAAPDAMPSAERRAAQLLTRCHRASSLLNGRYLPPATESTGRTSA</sequence>
<organism evidence="1 2">
    <name type="scientific">Kitasatospora kifunensis</name>
    <name type="common">Streptomyces kifunensis</name>
    <dbReference type="NCBI Taxonomy" id="58351"/>
    <lineage>
        <taxon>Bacteria</taxon>
        <taxon>Bacillati</taxon>
        <taxon>Actinomycetota</taxon>
        <taxon>Actinomycetes</taxon>
        <taxon>Kitasatosporales</taxon>
        <taxon>Streptomycetaceae</taxon>
        <taxon>Kitasatospora</taxon>
    </lineage>
</organism>
<reference evidence="1 2" key="1">
    <citation type="submission" date="2020-08" db="EMBL/GenBank/DDBJ databases">
        <title>Sequencing the genomes of 1000 actinobacteria strains.</title>
        <authorList>
            <person name="Klenk H.-P."/>
        </authorList>
    </citation>
    <scope>NUCLEOTIDE SEQUENCE [LARGE SCALE GENOMIC DNA]</scope>
    <source>
        <strain evidence="1 2">DSM 41654</strain>
    </source>
</reference>
<dbReference type="AlphaFoldDB" id="A0A7W7RBL4"/>
<accession>A0A7W7RBL4</accession>
<protein>
    <submittedName>
        <fullName evidence="1">Uncharacterized protein</fullName>
    </submittedName>
</protein>
<gene>
    <name evidence="1" type="ORF">FHR34_007800</name>
</gene>